<evidence type="ECO:0000313" key="2">
    <source>
        <dbReference type="EMBL" id="JAD41360.1"/>
    </source>
</evidence>
<name>A0A0A8ZX71_ARUDO</name>
<reference evidence="2" key="1">
    <citation type="submission" date="2014-09" db="EMBL/GenBank/DDBJ databases">
        <authorList>
            <person name="Magalhaes I.L.F."/>
            <person name="Oliveira U."/>
            <person name="Santos F.R."/>
            <person name="Vidigal T.H.D.A."/>
            <person name="Brescovit A.D."/>
            <person name="Santos A.J."/>
        </authorList>
    </citation>
    <scope>NUCLEOTIDE SEQUENCE</scope>
    <source>
        <tissue evidence="2">Shoot tissue taken approximately 20 cm above the soil surface</tissue>
    </source>
</reference>
<dbReference type="EMBL" id="GBRH01256535">
    <property type="protein sequence ID" value="JAD41360.1"/>
    <property type="molecule type" value="Transcribed_RNA"/>
</dbReference>
<reference evidence="2" key="2">
    <citation type="journal article" date="2015" name="Data Brief">
        <title>Shoot transcriptome of the giant reed, Arundo donax.</title>
        <authorList>
            <person name="Barrero R.A."/>
            <person name="Guerrero F.D."/>
            <person name="Moolhuijzen P."/>
            <person name="Goolsby J.A."/>
            <person name="Tidwell J."/>
            <person name="Bellgard S.E."/>
            <person name="Bellgard M.I."/>
        </authorList>
    </citation>
    <scope>NUCLEOTIDE SEQUENCE</scope>
    <source>
        <tissue evidence="2">Shoot tissue taken approximately 20 cm above the soil surface</tissue>
    </source>
</reference>
<proteinExistence type="predicted"/>
<feature type="region of interest" description="Disordered" evidence="1">
    <location>
        <begin position="1"/>
        <end position="28"/>
    </location>
</feature>
<organism evidence="2">
    <name type="scientific">Arundo donax</name>
    <name type="common">Giant reed</name>
    <name type="synonym">Donax arundinaceus</name>
    <dbReference type="NCBI Taxonomy" id="35708"/>
    <lineage>
        <taxon>Eukaryota</taxon>
        <taxon>Viridiplantae</taxon>
        <taxon>Streptophyta</taxon>
        <taxon>Embryophyta</taxon>
        <taxon>Tracheophyta</taxon>
        <taxon>Spermatophyta</taxon>
        <taxon>Magnoliopsida</taxon>
        <taxon>Liliopsida</taxon>
        <taxon>Poales</taxon>
        <taxon>Poaceae</taxon>
        <taxon>PACMAD clade</taxon>
        <taxon>Arundinoideae</taxon>
        <taxon>Arundineae</taxon>
        <taxon>Arundo</taxon>
    </lineage>
</organism>
<dbReference type="AlphaFoldDB" id="A0A0A8ZX71"/>
<sequence length="28" mass="3141">MDRPGLFLRMASTRPATRGLPPSLQRKS</sequence>
<accession>A0A0A8ZX71</accession>
<protein>
    <submittedName>
        <fullName evidence="2">PtrATH1</fullName>
    </submittedName>
</protein>
<evidence type="ECO:0000256" key="1">
    <source>
        <dbReference type="SAM" id="MobiDB-lite"/>
    </source>
</evidence>